<dbReference type="PANTHER" id="PTHR33116">
    <property type="entry name" value="REVERSE TRANSCRIPTASE ZINC-BINDING DOMAIN-CONTAINING PROTEIN-RELATED-RELATED"/>
    <property type="match status" value="1"/>
</dbReference>
<name>A0A2K3P8K7_TRIPR</name>
<dbReference type="STRING" id="57577.A0A2K3P8K7"/>
<organism evidence="2 3">
    <name type="scientific">Trifolium pratense</name>
    <name type="common">Red clover</name>
    <dbReference type="NCBI Taxonomy" id="57577"/>
    <lineage>
        <taxon>Eukaryota</taxon>
        <taxon>Viridiplantae</taxon>
        <taxon>Streptophyta</taxon>
        <taxon>Embryophyta</taxon>
        <taxon>Tracheophyta</taxon>
        <taxon>Spermatophyta</taxon>
        <taxon>Magnoliopsida</taxon>
        <taxon>eudicotyledons</taxon>
        <taxon>Gunneridae</taxon>
        <taxon>Pentapetalae</taxon>
        <taxon>rosids</taxon>
        <taxon>fabids</taxon>
        <taxon>Fabales</taxon>
        <taxon>Fabaceae</taxon>
        <taxon>Papilionoideae</taxon>
        <taxon>50 kb inversion clade</taxon>
        <taxon>NPAAA clade</taxon>
        <taxon>Hologalegina</taxon>
        <taxon>IRL clade</taxon>
        <taxon>Trifolieae</taxon>
        <taxon>Trifolium</taxon>
    </lineage>
</organism>
<dbReference type="ExpressionAtlas" id="A0A2K3P8K7">
    <property type="expression patterns" value="baseline"/>
</dbReference>
<dbReference type="SUPFAM" id="SSF56219">
    <property type="entry name" value="DNase I-like"/>
    <property type="match status" value="1"/>
</dbReference>
<protein>
    <submittedName>
        <fullName evidence="2">Cysteine-rich receptor-like protein kinase</fullName>
    </submittedName>
</protein>
<evidence type="ECO:0000313" key="3">
    <source>
        <dbReference type="Proteomes" id="UP000236291"/>
    </source>
</evidence>
<dbReference type="SUPFAM" id="SSF56672">
    <property type="entry name" value="DNA/RNA polymerases"/>
    <property type="match status" value="1"/>
</dbReference>
<dbReference type="PANTHER" id="PTHR33116:SF78">
    <property type="entry name" value="OS12G0587133 PROTEIN"/>
    <property type="match status" value="1"/>
</dbReference>
<evidence type="ECO:0000259" key="1">
    <source>
        <dbReference type="PROSITE" id="PS50878"/>
    </source>
</evidence>
<dbReference type="Gene3D" id="3.60.10.10">
    <property type="entry name" value="Endonuclease/exonuclease/phosphatase"/>
    <property type="match status" value="1"/>
</dbReference>
<reference evidence="2 3" key="2">
    <citation type="journal article" date="2017" name="Front. Plant Sci.">
        <title>Gene Classification and Mining of Molecular Markers Useful in Red Clover (Trifolium pratense) Breeding.</title>
        <authorList>
            <person name="Istvanek J."/>
            <person name="Dluhosova J."/>
            <person name="Dluhos P."/>
            <person name="Patkova L."/>
            <person name="Nedelnik J."/>
            <person name="Repkova J."/>
        </authorList>
    </citation>
    <scope>NUCLEOTIDE SEQUENCE [LARGE SCALE GENOMIC DNA]</scope>
    <source>
        <strain evidence="3">cv. Tatra</strain>
        <tissue evidence="2">Young leaves</tissue>
    </source>
</reference>
<sequence length="1073" mass="122883">MIQNLWGHKDVEWVAKGSVGLSGGLLIMWNADLFKVKFCFSGDNFLGLCVEWKEGTLYIINVYSSCSLAGKRKLWSDLLDFKLNNEQGDWCLGGDFNAVMKAGERKGSTSSFRQNERLEFCQFVEAMELIDVPVAGKKFSWFSGDGNAMSRLDRFLLSENFIDKEEVSGQWIGNRDISDHCPIWLLCSTFNWGPKPFKVNNCWLEHPGFKLFVEKIWEKLHISGKKAFVIKEKLKRLKEELRGWNREIFGILDLNIEKMVKELNEVEEIVGTDGENLVVGDKTGVNRKFWEQLHYKESLIKQKSRMKWIREGDSNTRFFHLSLKNRRRRNQLLVLKKGDDWIQGVDNIKMQAKNHFSRNFIEDCHNRPFVNGINFQKLSIEDNDLLLLPFSEEEVREVIWSCDGNKSPGPDGFNFNFLKACWSILKFDVMEFLNEFHQNAVLPKAITASFLALIPKKDHPQQLSDYRPICLIGMLYKILSKLLAARLKNVMGKLISTCQSAFIPGRQILDGVLVLNEVIDLAKRRKDCCLLFKVDFERAYDTISWNYLESMMLKMGFAERWMKWIRACIFNSSMSVLINGSPTEDFTVGKGLRQGDPLSPFLFLIAAEGLTGMVNKAVEIGKFVGYKVNDSIRFQILQFADDTILLGECSWDNVRTMKSILRGFELVSGLKVNFVKSKLYGINVEANVLEAAATFLDCSYDTIPFKFLGIPVGANPRRKATWTPIVDSMTKRLSRWNGRNLSIGGRVTLINSVLSSLPLYFFSFYKAPIGIINQLVRIQRNFLWGGSAEVKKLCWVSWAQVCLPKEKGGLGVKNIEMFNSALLCKWKWRCLNDKDAIWHALLMYRYGPLSIKLLSWDAVVTGSKDSLWWRDVVGIGGKYDDCWFPSKVSSVLGNGKSIGFWKEKWYGAVPLRDLFPSLFEKVLHKDSVVSELIQADSFELNWNRDWLSSLSHAELVEKAELEQLLFGLTVHLNIEDRWRWNSDTTGLFSVKSVYNFLQSRLESNIIEPNVLAALHKMWKNDIPSKVGVFGWRLLIEKLPTKAALASKVAIKLRKFGGKFSCGWVLTLHCKKGA</sequence>
<dbReference type="InterPro" id="IPR043502">
    <property type="entry name" value="DNA/RNA_pol_sf"/>
</dbReference>
<dbReference type="EMBL" id="ASHM01004668">
    <property type="protein sequence ID" value="PNY11621.1"/>
    <property type="molecule type" value="Genomic_DNA"/>
</dbReference>
<comment type="caution">
    <text evidence="2">The sequence shown here is derived from an EMBL/GenBank/DDBJ whole genome shotgun (WGS) entry which is preliminary data.</text>
</comment>
<dbReference type="GO" id="GO:0016301">
    <property type="term" value="F:kinase activity"/>
    <property type="evidence" value="ECO:0007669"/>
    <property type="project" value="UniProtKB-KW"/>
</dbReference>
<evidence type="ECO:0000313" key="2">
    <source>
        <dbReference type="EMBL" id="PNY11621.1"/>
    </source>
</evidence>
<keyword evidence="2" id="KW-0418">Kinase</keyword>
<feature type="domain" description="Reverse transcriptase" evidence="1">
    <location>
        <begin position="435"/>
        <end position="712"/>
    </location>
</feature>
<proteinExistence type="predicted"/>
<dbReference type="CDD" id="cd01650">
    <property type="entry name" value="RT_nLTR_like"/>
    <property type="match status" value="1"/>
</dbReference>
<keyword evidence="2" id="KW-0808">Transferase</keyword>
<keyword evidence="2" id="KW-0675">Receptor</keyword>
<dbReference type="AlphaFoldDB" id="A0A2K3P8K7"/>
<dbReference type="InterPro" id="IPR000477">
    <property type="entry name" value="RT_dom"/>
</dbReference>
<dbReference type="PROSITE" id="PS50878">
    <property type="entry name" value="RT_POL"/>
    <property type="match status" value="1"/>
</dbReference>
<gene>
    <name evidence="2" type="ORF">L195_g008232</name>
</gene>
<dbReference type="Proteomes" id="UP000236291">
    <property type="component" value="Unassembled WGS sequence"/>
</dbReference>
<reference evidence="2 3" key="1">
    <citation type="journal article" date="2014" name="Am. J. Bot.">
        <title>Genome assembly and annotation for red clover (Trifolium pratense; Fabaceae).</title>
        <authorList>
            <person name="Istvanek J."/>
            <person name="Jaros M."/>
            <person name="Krenek A."/>
            <person name="Repkova J."/>
        </authorList>
    </citation>
    <scope>NUCLEOTIDE SEQUENCE [LARGE SCALE GENOMIC DNA]</scope>
    <source>
        <strain evidence="3">cv. Tatra</strain>
        <tissue evidence="2">Young leaves</tissue>
    </source>
</reference>
<dbReference type="InterPro" id="IPR026960">
    <property type="entry name" value="RVT-Znf"/>
</dbReference>
<feature type="non-terminal residue" evidence="2">
    <location>
        <position position="1073"/>
    </location>
</feature>
<dbReference type="Pfam" id="PF13966">
    <property type="entry name" value="zf-RVT"/>
    <property type="match status" value="1"/>
</dbReference>
<dbReference type="Pfam" id="PF00078">
    <property type="entry name" value="RVT_1"/>
    <property type="match status" value="1"/>
</dbReference>
<dbReference type="InterPro" id="IPR036691">
    <property type="entry name" value="Endo/exonu/phosph_ase_sf"/>
</dbReference>
<accession>A0A2K3P8K7</accession>